<feature type="domain" description="Alginate export" evidence="1">
    <location>
        <begin position="6"/>
        <end position="91"/>
    </location>
</feature>
<protein>
    <submittedName>
        <fullName evidence="2">Alginate export</fullName>
    </submittedName>
</protein>
<accession>A0A1M6WZE4</accession>
<dbReference type="InterPro" id="IPR025388">
    <property type="entry name" value="Alginate_export_dom"/>
</dbReference>
<dbReference type="RefSeq" id="WP_073195572.1">
    <property type="nucleotide sequence ID" value="NZ_FRBN01000003.1"/>
</dbReference>
<proteinExistence type="predicted"/>
<organism evidence="2 3">
    <name type="scientific">Roseovarius marisflavi</name>
    <dbReference type="NCBI Taxonomy" id="1054996"/>
    <lineage>
        <taxon>Bacteria</taxon>
        <taxon>Pseudomonadati</taxon>
        <taxon>Pseudomonadota</taxon>
        <taxon>Alphaproteobacteria</taxon>
        <taxon>Rhodobacterales</taxon>
        <taxon>Roseobacteraceae</taxon>
        <taxon>Roseovarius</taxon>
    </lineage>
</organism>
<gene>
    <name evidence="2" type="ORF">SAMN05444414_103199</name>
</gene>
<dbReference type="Gene3D" id="2.40.160.100">
    <property type="match status" value="1"/>
</dbReference>
<name>A0A1M6WZE4_9RHOB</name>
<evidence type="ECO:0000259" key="1">
    <source>
        <dbReference type="Pfam" id="PF13372"/>
    </source>
</evidence>
<dbReference type="Proteomes" id="UP000184191">
    <property type="component" value="Unassembled WGS sequence"/>
</dbReference>
<dbReference type="EMBL" id="FRBN01000003">
    <property type="protein sequence ID" value="SHK99107.1"/>
    <property type="molecule type" value="Genomic_DNA"/>
</dbReference>
<sequence length="96" mass="10466">MIGSTDNDIDYRAEFAHVSGPEKNRAVRRYGFDPGLTKTFKQARLNPRLTAGIAFGSGDNGAGIDTAFRQTDIQGNSGRFGSKTSLKYYGEVLTRS</sequence>
<keyword evidence="3" id="KW-1185">Reference proteome</keyword>
<evidence type="ECO:0000313" key="2">
    <source>
        <dbReference type="EMBL" id="SHK99107.1"/>
    </source>
</evidence>
<dbReference type="Pfam" id="PF13372">
    <property type="entry name" value="Alginate_exp"/>
    <property type="match status" value="1"/>
</dbReference>
<evidence type="ECO:0000313" key="3">
    <source>
        <dbReference type="Proteomes" id="UP000184191"/>
    </source>
</evidence>
<reference evidence="3" key="1">
    <citation type="submission" date="2016-11" db="EMBL/GenBank/DDBJ databases">
        <authorList>
            <person name="Varghese N."/>
            <person name="Submissions S."/>
        </authorList>
    </citation>
    <scope>NUCLEOTIDE SEQUENCE [LARGE SCALE GENOMIC DNA]</scope>
    <source>
        <strain evidence="3">DSM 29327</strain>
    </source>
</reference>
<dbReference type="AlphaFoldDB" id="A0A1M6WZE4"/>
<dbReference type="InterPro" id="IPR053728">
    <property type="entry name" value="Alginate_Permeability_Chnl"/>
</dbReference>